<reference evidence="1 2" key="1">
    <citation type="journal article" date="2024" name="Nat. Commun.">
        <title>Phylogenomics reveals the evolutionary origins of lichenization in chlorophyte algae.</title>
        <authorList>
            <person name="Puginier C."/>
            <person name="Libourel C."/>
            <person name="Otte J."/>
            <person name="Skaloud P."/>
            <person name="Haon M."/>
            <person name="Grisel S."/>
            <person name="Petersen M."/>
            <person name="Berrin J.G."/>
            <person name="Delaux P.M."/>
            <person name="Dal Grande F."/>
            <person name="Keller J."/>
        </authorList>
    </citation>
    <scope>NUCLEOTIDE SEQUENCE [LARGE SCALE GENOMIC DNA]</scope>
    <source>
        <strain evidence="1 2">SAG 216-7</strain>
    </source>
</reference>
<sequence>MTPSPGPDNWDQLPEAEYKIVLERETVSTVPSKEIRGVIFAFHGCLQYVTQFGFASSVCPTCHGTPEVMTLVYKAVQRGYAVVAVGAHRGGDKWRCYETHWPPDEYHEISGIIKVMKHMMTERKWWHLPRYAFGSSSGGCIALELALRFPLQGVASMLMGFQLNTLEEALQPRNPRNGHTWAYPPAIILRTLQDEASVIERCEKCWDPLYDKVKTELWDFFPQWEDLYYDAAFKEMLWASKGVHETTSEYTDDIIDFFEATTPALPILASDHPAMHGSGAAHENAAATAFLDGRRTILPNVQRPNHHRRKTLRT</sequence>
<dbReference type="PANTHER" id="PTHR35128">
    <property type="entry name" value="SECRETION-REGULATING GUANINE NUCLEOTIDE EXCHANGE FACTOR"/>
    <property type="match status" value="1"/>
</dbReference>
<comment type="caution">
    <text evidence="1">The sequence shown here is derived from an EMBL/GenBank/DDBJ whole genome shotgun (WGS) entry which is preliminary data.</text>
</comment>
<name>A0ABR2Z255_9CHLO</name>
<dbReference type="Proteomes" id="UP001491310">
    <property type="component" value="Unassembled WGS sequence"/>
</dbReference>
<organism evidence="1 2">
    <name type="scientific">Coccomyxa subellipsoidea</name>
    <dbReference type="NCBI Taxonomy" id="248742"/>
    <lineage>
        <taxon>Eukaryota</taxon>
        <taxon>Viridiplantae</taxon>
        <taxon>Chlorophyta</taxon>
        <taxon>core chlorophytes</taxon>
        <taxon>Trebouxiophyceae</taxon>
        <taxon>Trebouxiophyceae incertae sedis</taxon>
        <taxon>Coccomyxaceae</taxon>
        <taxon>Coccomyxa</taxon>
    </lineage>
</organism>
<protein>
    <recommendedName>
        <fullName evidence="3">Serine aminopeptidase S33 domain-containing protein</fullName>
    </recommendedName>
</protein>
<keyword evidence="2" id="KW-1185">Reference proteome</keyword>
<gene>
    <name evidence="1" type="ORF">WJX75_007706</name>
</gene>
<proteinExistence type="predicted"/>
<dbReference type="PANTHER" id="PTHR35128:SF1">
    <property type="entry name" value="SECRETION-REGULATING GUANINE NUCLEOTIDE EXCHANGE FACTOR"/>
    <property type="match status" value="1"/>
</dbReference>
<dbReference type="EMBL" id="JALJOT010000002">
    <property type="protein sequence ID" value="KAK9917740.1"/>
    <property type="molecule type" value="Genomic_DNA"/>
</dbReference>
<evidence type="ECO:0008006" key="3">
    <source>
        <dbReference type="Google" id="ProtNLM"/>
    </source>
</evidence>
<dbReference type="Gene3D" id="3.40.50.1820">
    <property type="entry name" value="alpha/beta hydrolase"/>
    <property type="match status" value="1"/>
</dbReference>
<evidence type="ECO:0000313" key="1">
    <source>
        <dbReference type="EMBL" id="KAK9917740.1"/>
    </source>
</evidence>
<dbReference type="SUPFAM" id="SSF53474">
    <property type="entry name" value="alpha/beta-Hydrolases"/>
    <property type="match status" value="1"/>
</dbReference>
<dbReference type="InterPro" id="IPR029058">
    <property type="entry name" value="AB_hydrolase_fold"/>
</dbReference>
<accession>A0ABR2Z255</accession>
<evidence type="ECO:0000313" key="2">
    <source>
        <dbReference type="Proteomes" id="UP001491310"/>
    </source>
</evidence>